<organism evidence="1 2">
    <name type="scientific">Shewanella polaris</name>
    <dbReference type="NCBI Taxonomy" id="2588449"/>
    <lineage>
        <taxon>Bacteria</taxon>
        <taxon>Pseudomonadati</taxon>
        <taxon>Pseudomonadota</taxon>
        <taxon>Gammaproteobacteria</taxon>
        <taxon>Alteromonadales</taxon>
        <taxon>Shewanellaceae</taxon>
        <taxon>Shewanella</taxon>
    </lineage>
</organism>
<protein>
    <submittedName>
        <fullName evidence="1">Uncharacterized protein</fullName>
    </submittedName>
</protein>
<reference evidence="1 2" key="1">
    <citation type="submission" date="2019-06" db="EMBL/GenBank/DDBJ databases">
        <title>The genome of Shewanella sp. SM1901.</title>
        <authorList>
            <person name="Cha Q."/>
        </authorList>
    </citation>
    <scope>NUCLEOTIDE SEQUENCE [LARGE SCALE GENOMIC DNA]</scope>
    <source>
        <strain evidence="1 2">SM1901</strain>
    </source>
</reference>
<sequence length="100" mass="11111">MKSNAAFKHLIGHYRNQKIDLICALKMGDPIKTAIALGALDCLYWQSLGNGLVNFAKGIARTIIHSYKYHQIRLPGHPQQGYQVNGYPKMDLKMLLSGAA</sequence>
<dbReference type="EMBL" id="CP041036">
    <property type="protein sequence ID" value="QDE32418.1"/>
    <property type="molecule type" value="Genomic_DNA"/>
</dbReference>
<accession>A0A4Y5YII0</accession>
<dbReference type="KEGG" id="spol:FH971_16475"/>
<dbReference type="AlphaFoldDB" id="A0A4Y5YII0"/>
<evidence type="ECO:0000313" key="2">
    <source>
        <dbReference type="Proteomes" id="UP000319809"/>
    </source>
</evidence>
<name>A0A4Y5YII0_9GAMM</name>
<keyword evidence="2" id="KW-1185">Reference proteome</keyword>
<gene>
    <name evidence="1" type="ORF">FH971_16475</name>
</gene>
<dbReference type="Proteomes" id="UP000319809">
    <property type="component" value="Chromosome"/>
</dbReference>
<proteinExistence type="predicted"/>
<evidence type="ECO:0000313" key="1">
    <source>
        <dbReference type="EMBL" id="QDE32418.1"/>
    </source>
</evidence>
<dbReference type="RefSeq" id="WP_140235058.1">
    <property type="nucleotide sequence ID" value="NZ_CP041036.1"/>
</dbReference>